<organism evidence="3 4">
    <name type="scientific">Paractinoplanes atraurantiacus</name>
    <dbReference type="NCBI Taxonomy" id="1036182"/>
    <lineage>
        <taxon>Bacteria</taxon>
        <taxon>Bacillati</taxon>
        <taxon>Actinomycetota</taxon>
        <taxon>Actinomycetes</taxon>
        <taxon>Micromonosporales</taxon>
        <taxon>Micromonosporaceae</taxon>
        <taxon>Paractinoplanes</taxon>
    </lineage>
</organism>
<proteinExistence type="predicted"/>
<dbReference type="InterPro" id="IPR050564">
    <property type="entry name" value="F420-G6PD/mer"/>
</dbReference>
<name>A0A285H3L0_9ACTN</name>
<dbReference type="GO" id="GO:0004497">
    <property type="term" value="F:monooxygenase activity"/>
    <property type="evidence" value="ECO:0007669"/>
    <property type="project" value="UniProtKB-KW"/>
</dbReference>
<dbReference type="EMBL" id="OBDY01000003">
    <property type="protein sequence ID" value="SNY30480.1"/>
    <property type="molecule type" value="Genomic_DNA"/>
</dbReference>
<keyword evidence="4" id="KW-1185">Reference proteome</keyword>
<dbReference type="CDD" id="cd01097">
    <property type="entry name" value="Tetrahydromethanopterin_reductase"/>
    <property type="match status" value="1"/>
</dbReference>
<sequence>MSEGRCIIVPMTTLGAIYLPQHPPEALRDVAVAADRAGLAELWLWEDCFLSGGVAASAAALAWTERLRVGIGIMPVPFRNVAATAMEIATLSRMFGDRVLPGIGHGVQDWMGQVGARAASPLTLLREYATALRSLLHGEEVTVSGRYVQLDAVRLDWPPAVIPDLYVAATGPKTLALAGEVGDATVLAGGTSPAGVTEARELSGAKDLVVFVPALPGDSAGRLVAAREKYGHAFAGLSGTAAEIAEGVRLFAAAGATRVILQPLEEDDPIAYVRWVAEEVRPLVG</sequence>
<dbReference type="Gene3D" id="3.20.20.30">
    <property type="entry name" value="Luciferase-like domain"/>
    <property type="match status" value="1"/>
</dbReference>
<gene>
    <name evidence="3" type="ORF">SAMN05421748_103413</name>
</gene>
<dbReference type="Pfam" id="PF00296">
    <property type="entry name" value="Bac_luciferase"/>
    <property type="match status" value="1"/>
</dbReference>
<dbReference type="InterPro" id="IPR036661">
    <property type="entry name" value="Luciferase-like_sf"/>
</dbReference>
<protein>
    <submittedName>
        <fullName evidence="3">Flavin-dependent oxidoreductase, luciferase family (Includes alkanesulfonate monooxygenase SsuD and methylene tetrahydromethanopterin reductase)</fullName>
    </submittedName>
</protein>
<reference evidence="3 4" key="1">
    <citation type="submission" date="2017-09" db="EMBL/GenBank/DDBJ databases">
        <authorList>
            <person name="Ehlers B."/>
            <person name="Leendertz F.H."/>
        </authorList>
    </citation>
    <scope>NUCLEOTIDE SEQUENCE [LARGE SCALE GENOMIC DNA]</scope>
    <source>
        <strain evidence="3 4">CGMCC 4.6857</strain>
    </source>
</reference>
<dbReference type="AlphaFoldDB" id="A0A285H3L0"/>
<feature type="domain" description="Luciferase-like" evidence="2">
    <location>
        <begin position="17"/>
        <end position="200"/>
    </location>
</feature>
<evidence type="ECO:0000313" key="4">
    <source>
        <dbReference type="Proteomes" id="UP000219612"/>
    </source>
</evidence>
<dbReference type="SUPFAM" id="SSF51679">
    <property type="entry name" value="Bacterial luciferase-like"/>
    <property type="match status" value="1"/>
</dbReference>
<dbReference type="PANTHER" id="PTHR43244">
    <property type="match status" value="1"/>
</dbReference>
<keyword evidence="3" id="KW-0503">Monooxygenase</keyword>
<evidence type="ECO:0000259" key="2">
    <source>
        <dbReference type="Pfam" id="PF00296"/>
    </source>
</evidence>
<accession>A0A285H3L0</accession>
<dbReference type="PANTHER" id="PTHR43244:SF1">
    <property type="entry name" value="5,10-METHYLENETETRAHYDROMETHANOPTERIN REDUCTASE"/>
    <property type="match status" value="1"/>
</dbReference>
<dbReference type="InterPro" id="IPR011251">
    <property type="entry name" value="Luciferase-like_dom"/>
</dbReference>
<dbReference type="GO" id="GO:0016705">
    <property type="term" value="F:oxidoreductase activity, acting on paired donors, with incorporation or reduction of molecular oxygen"/>
    <property type="evidence" value="ECO:0007669"/>
    <property type="project" value="InterPro"/>
</dbReference>
<evidence type="ECO:0000313" key="3">
    <source>
        <dbReference type="EMBL" id="SNY30480.1"/>
    </source>
</evidence>
<evidence type="ECO:0000256" key="1">
    <source>
        <dbReference type="ARBA" id="ARBA00023002"/>
    </source>
</evidence>
<dbReference type="Proteomes" id="UP000219612">
    <property type="component" value="Unassembled WGS sequence"/>
</dbReference>
<keyword evidence="1" id="KW-0560">Oxidoreductase</keyword>